<reference evidence="4" key="1">
    <citation type="submission" date="2022-07" db="EMBL/GenBank/DDBJ databases">
        <title>Draft genome sequence of Zalerion maritima ATCC 34329, a (micro)plastics degrading marine fungus.</title>
        <authorList>
            <person name="Paco A."/>
            <person name="Goncalves M.F.M."/>
            <person name="Rocha-Santos T.A.P."/>
            <person name="Alves A."/>
        </authorList>
    </citation>
    <scope>NUCLEOTIDE SEQUENCE</scope>
    <source>
        <strain evidence="4">ATCC 34329</strain>
    </source>
</reference>
<name>A0AAD5RFY7_9PEZI</name>
<dbReference type="InterPro" id="IPR005612">
    <property type="entry name" value="CCAAT-binding_factor"/>
</dbReference>
<dbReference type="Proteomes" id="UP001201980">
    <property type="component" value="Unassembled WGS sequence"/>
</dbReference>
<feature type="compositionally biased region" description="Acidic residues" evidence="2">
    <location>
        <begin position="123"/>
        <end position="142"/>
    </location>
</feature>
<accession>A0AAD5RFY7</accession>
<evidence type="ECO:0000256" key="1">
    <source>
        <dbReference type="ARBA" id="ARBA00007797"/>
    </source>
</evidence>
<feature type="region of interest" description="Disordered" evidence="2">
    <location>
        <begin position="833"/>
        <end position="940"/>
    </location>
</feature>
<evidence type="ECO:0000313" key="4">
    <source>
        <dbReference type="EMBL" id="KAJ2892421.1"/>
    </source>
</evidence>
<protein>
    <recommendedName>
        <fullName evidence="3">CCAAT-binding factor domain-containing protein</fullName>
    </recommendedName>
</protein>
<comment type="caution">
    <text evidence="4">The sequence shown here is derived from an EMBL/GenBank/DDBJ whole genome shotgun (WGS) entry which is preliminary data.</text>
</comment>
<dbReference type="InterPro" id="IPR040155">
    <property type="entry name" value="CEBPZ/Mak21-like"/>
</dbReference>
<organism evidence="4 5">
    <name type="scientific">Zalerion maritima</name>
    <dbReference type="NCBI Taxonomy" id="339359"/>
    <lineage>
        <taxon>Eukaryota</taxon>
        <taxon>Fungi</taxon>
        <taxon>Dikarya</taxon>
        <taxon>Ascomycota</taxon>
        <taxon>Pezizomycotina</taxon>
        <taxon>Sordariomycetes</taxon>
        <taxon>Lulworthiomycetidae</taxon>
        <taxon>Lulworthiales</taxon>
        <taxon>Lulworthiaceae</taxon>
        <taxon>Zalerion</taxon>
    </lineage>
</organism>
<evidence type="ECO:0000256" key="2">
    <source>
        <dbReference type="SAM" id="MobiDB-lite"/>
    </source>
</evidence>
<feature type="compositionally biased region" description="Basic and acidic residues" evidence="2">
    <location>
        <begin position="834"/>
        <end position="844"/>
    </location>
</feature>
<feature type="compositionally biased region" description="Low complexity" evidence="2">
    <location>
        <begin position="881"/>
        <end position="893"/>
    </location>
</feature>
<evidence type="ECO:0000313" key="5">
    <source>
        <dbReference type="Proteomes" id="UP001201980"/>
    </source>
</evidence>
<feature type="region of interest" description="Disordered" evidence="2">
    <location>
        <begin position="490"/>
        <end position="533"/>
    </location>
</feature>
<dbReference type="GO" id="GO:0005634">
    <property type="term" value="C:nucleus"/>
    <property type="evidence" value="ECO:0007669"/>
    <property type="project" value="UniProtKB-ARBA"/>
</dbReference>
<feature type="compositionally biased region" description="Acidic residues" evidence="2">
    <location>
        <begin position="905"/>
        <end position="919"/>
    </location>
</feature>
<dbReference type="SUPFAM" id="SSF48371">
    <property type="entry name" value="ARM repeat"/>
    <property type="match status" value="1"/>
</dbReference>
<feature type="region of interest" description="Disordered" evidence="2">
    <location>
        <begin position="117"/>
        <end position="209"/>
    </location>
</feature>
<comment type="similarity">
    <text evidence="1">Belongs to the CBF/MAK21 family.</text>
</comment>
<proteinExistence type="inferred from homology"/>
<dbReference type="PANTHER" id="PTHR12048">
    <property type="entry name" value="CCAAT-BINDING FACTOR-RELATED"/>
    <property type="match status" value="1"/>
</dbReference>
<feature type="compositionally biased region" description="Polar residues" evidence="2">
    <location>
        <begin position="929"/>
        <end position="939"/>
    </location>
</feature>
<evidence type="ECO:0000259" key="3">
    <source>
        <dbReference type="Pfam" id="PF03914"/>
    </source>
</evidence>
<dbReference type="PANTHER" id="PTHR12048:SF0">
    <property type="entry name" value="CCAAT_ENHANCER-BINDING PROTEIN ZETA"/>
    <property type="match status" value="1"/>
</dbReference>
<feature type="domain" description="CCAAT-binding factor" evidence="3">
    <location>
        <begin position="580"/>
        <end position="734"/>
    </location>
</feature>
<feature type="compositionally biased region" description="Acidic residues" evidence="2">
    <location>
        <begin position="845"/>
        <end position="859"/>
    </location>
</feature>
<feature type="compositionally biased region" description="Basic and acidic residues" evidence="2">
    <location>
        <begin position="7"/>
        <end position="19"/>
    </location>
</feature>
<dbReference type="InterPro" id="IPR016024">
    <property type="entry name" value="ARM-type_fold"/>
</dbReference>
<dbReference type="EMBL" id="JAKWBI020000808">
    <property type="protein sequence ID" value="KAJ2892421.1"/>
    <property type="molecule type" value="Genomic_DNA"/>
</dbReference>
<dbReference type="AlphaFoldDB" id="A0AAD5RFY7"/>
<feature type="compositionally biased region" description="Polar residues" evidence="2">
    <location>
        <begin position="194"/>
        <end position="209"/>
    </location>
</feature>
<feature type="region of interest" description="Disordered" evidence="2">
    <location>
        <begin position="1"/>
        <end position="101"/>
    </location>
</feature>
<dbReference type="Pfam" id="PF03914">
    <property type="entry name" value="CBF"/>
    <property type="match status" value="1"/>
</dbReference>
<keyword evidence="5" id="KW-1185">Reference proteome</keyword>
<feature type="compositionally biased region" description="Polar residues" evidence="2">
    <location>
        <begin position="500"/>
        <end position="514"/>
    </location>
</feature>
<gene>
    <name evidence="4" type="ORF">MKZ38_009859</name>
</gene>
<sequence>MGRKNVSKRDQLEHQDKQQMRVPRKRKHHEQQRDRPMRQPNKKQQRNTHDSKTSAAKDTALIDEIKALGGDEDDLELITATPSDSEQEAISGPLNTSDNKISRDFAEFAQGLGFEYNKRPVDADLEDEDEGNSEVGGDDGDYEPQHWTRVNDAGKPGGRKGASTIIEPRPEWFHHPAASNLAGPSRHRKDTDDNPATQPPTSEINALKSSAKSMWEEDAAEYVSSRAASSSHKFLSTIMSSGTMSDKVSALTLAIQESPIHNGKALETLISMASKRSRSQALVALSALVDLFGPGLLLPSDRRLRRLDAQPGLQEVLRHNGLKSGENANPLPQGLTNAHLVCWVFEDWLKEAYFKTIQLLETWLNDEVDHSRSKALDFVYTLLREKPEQESNLLRLLVNKLGDAQKKIASRASYLLLQLLDAHPAMKTVVIKSVQQEVLLRPSQSTRAKYYAITTLNQTVLSYKEPEIAHLLQDVYFSAFLSILKKNPGPGSGSDASSATIVPSTKNNSNSAGNGRTGNKGLNKAPGHEQPGLDSDDKLVSALLTGVNRAVPFSNSDSAALETHMDTLFRIAHSSNFNTSIQALMLIQQISSRGVLVDRFYKTLYESLLDPRLVASSKQTLYLNLLFKSLKTDPSTRRIKAFIKRMVQVASLHQPSFICGVIYLVCELQTLFPDLVVLMEEPETNEAEEGAGDSSRSYYDGRKRDPEFSNAHESCLWEVLPYQSHFHPSVSLFASGLLSNKKGLQNPELSAHTLIHFLDRFVFRNPKTTESSRGASIMQPTASIAGTSNLLASNKITSSIIIVNAPEFWNKQGRDVAAEDAFFHNYFSYAGKKNQPEKQKKQEEAAESGEDDENDEEDIWNALVSSRPELGEAEDDKDSLGSDLGDLNYSDSDVFSDEWGVQAVDDGDDGEDAGEEIDMNLDSHDSDNSDISETTSTANHEGKHVLGVTTAKVARSLVDGNKDLKMRRKLMKNLPVFASAEEYEDLLGIEDGLTG</sequence>